<organism evidence="9">
    <name type="scientific">marine sediment metagenome</name>
    <dbReference type="NCBI Taxonomy" id="412755"/>
    <lineage>
        <taxon>unclassified sequences</taxon>
        <taxon>metagenomes</taxon>
        <taxon>ecological metagenomes</taxon>
    </lineage>
</organism>
<keyword evidence="1" id="KW-0699">rRNA-binding</keyword>
<proteinExistence type="predicted"/>
<keyword evidence="7" id="KW-0175">Coiled coil</keyword>
<dbReference type="GO" id="GO:0006298">
    <property type="term" value="P:mismatch repair"/>
    <property type="evidence" value="ECO:0007669"/>
    <property type="project" value="InterPro"/>
</dbReference>
<evidence type="ECO:0000256" key="5">
    <source>
        <dbReference type="ARBA" id="ARBA00022884"/>
    </source>
</evidence>
<accession>A0A0F8ZJJ4</accession>
<dbReference type="GO" id="GO:0004519">
    <property type="term" value="F:endonuclease activity"/>
    <property type="evidence" value="ECO:0007669"/>
    <property type="project" value="InterPro"/>
</dbReference>
<dbReference type="InterPro" id="IPR036187">
    <property type="entry name" value="DNA_mismatch_repair_MutS_sf"/>
</dbReference>
<evidence type="ECO:0000256" key="4">
    <source>
        <dbReference type="ARBA" id="ARBA00022840"/>
    </source>
</evidence>
<keyword evidence="5" id="KW-0694">RNA-binding</keyword>
<keyword evidence="6" id="KW-0238">DNA-binding</keyword>
<evidence type="ECO:0000313" key="9">
    <source>
        <dbReference type="EMBL" id="KKK93962.1"/>
    </source>
</evidence>
<dbReference type="SMART" id="SM00534">
    <property type="entry name" value="MUTSac"/>
    <property type="match status" value="1"/>
</dbReference>
<reference evidence="9" key="1">
    <citation type="journal article" date="2015" name="Nature">
        <title>Complex archaea that bridge the gap between prokaryotes and eukaryotes.</title>
        <authorList>
            <person name="Spang A."/>
            <person name="Saw J.H."/>
            <person name="Jorgensen S.L."/>
            <person name="Zaremba-Niedzwiedzka K."/>
            <person name="Martijn J."/>
            <person name="Lind A.E."/>
            <person name="van Eijk R."/>
            <person name="Schleper C."/>
            <person name="Guy L."/>
            <person name="Ettema T.J."/>
        </authorList>
    </citation>
    <scope>NUCLEOTIDE SEQUENCE</scope>
</reference>
<dbReference type="NCBIfam" id="TIGR01069">
    <property type="entry name" value="mutS2"/>
    <property type="match status" value="1"/>
</dbReference>
<dbReference type="PANTHER" id="PTHR48466">
    <property type="entry name" value="OS10G0509000 PROTEIN-RELATED"/>
    <property type="match status" value="1"/>
</dbReference>
<feature type="non-terminal residue" evidence="9">
    <location>
        <position position="439"/>
    </location>
</feature>
<dbReference type="PANTHER" id="PTHR48466:SF2">
    <property type="entry name" value="OS10G0509000 PROTEIN"/>
    <property type="match status" value="1"/>
</dbReference>
<dbReference type="GO" id="GO:0045910">
    <property type="term" value="P:negative regulation of DNA recombination"/>
    <property type="evidence" value="ECO:0007669"/>
    <property type="project" value="InterPro"/>
</dbReference>
<dbReference type="GO" id="GO:0019843">
    <property type="term" value="F:rRNA binding"/>
    <property type="evidence" value="ECO:0007669"/>
    <property type="project" value="UniProtKB-KW"/>
</dbReference>
<dbReference type="GO" id="GO:0140664">
    <property type="term" value="F:ATP-dependent DNA damage sensor activity"/>
    <property type="evidence" value="ECO:0007669"/>
    <property type="project" value="InterPro"/>
</dbReference>
<sequence length="439" mass="47361">TPEFEPFLQDDFVTKRSGRWVLPVRMDSKGMVSGVVHDVSRTGETAFMEPLEIIGLSNELENLSAEVRAEEIRILRALCAGIRAEAGEIEAQFEILVRLDKVNACAAFAERHKLHAPEINTAGSLRLVKALNPLLMLLDNTQVVPLDMTLGQDVETARVMAITGPNAGGKTVTMKTVGLCLLMALSGIPVPAGEGTSIPFMTGLLVDIGDEQSVEAHLSTFSAHASNIARIIKSAGPGSLVLLDELGTGTDPSQGAALGAAVLQELSDKGALVLATTHLVDIVGYVHKSEAMVNASMAFDEETMRPLYRLRRGEPGQSHAIETAATYGMPASVVERAKELAGTIQVEFEGLVRDLQARRLTLEREEEAAAKEREALGLERRELKKKLKEADSEKKNIIRKAYEDARAIVRSVKREAAGLLDKAKKDKSKAALKSLDTVG</sequence>
<dbReference type="Pfam" id="PF00488">
    <property type="entry name" value="MutS_V"/>
    <property type="match status" value="1"/>
</dbReference>
<dbReference type="GO" id="GO:0030983">
    <property type="term" value="F:mismatched DNA binding"/>
    <property type="evidence" value="ECO:0007669"/>
    <property type="project" value="InterPro"/>
</dbReference>
<evidence type="ECO:0000256" key="7">
    <source>
        <dbReference type="SAM" id="Coils"/>
    </source>
</evidence>
<dbReference type="GO" id="GO:0005524">
    <property type="term" value="F:ATP binding"/>
    <property type="evidence" value="ECO:0007669"/>
    <property type="project" value="UniProtKB-KW"/>
</dbReference>
<dbReference type="SUPFAM" id="SSF48334">
    <property type="entry name" value="DNA repair protein MutS, domain III"/>
    <property type="match status" value="1"/>
</dbReference>
<dbReference type="GO" id="GO:0016887">
    <property type="term" value="F:ATP hydrolysis activity"/>
    <property type="evidence" value="ECO:0007669"/>
    <property type="project" value="InterPro"/>
</dbReference>
<dbReference type="InterPro" id="IPR045076">
    <property type="entry name" value="MutS"/>
</dbReference>
<dbReference type="SUPFAM" id="SSF52540">
    <property type="entry name" value="P-loop containing nucleoside triphosphate hydrolases"/>
    <property type="match status" value="1"/>
</dbReference>
<evidence type="ECO:0000256" key="6">
    <source>
        <dbReference type="ARBA" id="ARBA00023125"/>
    </source>
</evidence>
<feature type="non-terminal residue" evidence="9">
    <location>
        <position position="1"/>
    </location>
</feature>
<evidence type="ECO:0000259" key="8">
    <source>
        <dbReference type="SMART" id="SM00534"/>
    </source>
</evidence>
<evidence type="ECO:0000256" key="2">
    <source>
        <dbReference type="ARBA" id="ARBA00022741"/>
    </source>
</evidence>
<dbReference type="InterPro" id="IPR000432">
    <property type="entry name" value="DNA_mismatch_repair_MutS_C"/>
</dbReference>
<evidence type="ECO:0000256" key="1">
    <source>
        <dbReference type="ARBA" id="ARBA00022730"/>
    </source>
</evidence>
<evidence type="ECO:0000256" key="3">
    <source>
        <dbReference type="ARBA" id="ARBA00022801"/>
    </source>
</evidence>
<keyword evidence="3" id="KW-0378">Hydrolase</keyword>
<keyword evidence="2" id="KW-0547">Nucleotide-binding</keyword>
<name>A0A0F8ZJJ4_9ZZZZ</name>
<keyword evidence="4" id="KW-0067">ATP-binding</keyword>
<dbReference type="Gene3D" id="3.40.50.300">
    <property type="entry name" value="P-loop containing nucleotide triphosphate hydrolases"/>
    <property type="match status" value="1"/>
</dbReference>
<dbReference type="FunFam" id="3.40.50.300:FF:000830">
    <property type="entry name" value="Endonuclease MutS2"/>
    <property type="match status" value="1"/>
</dbReference>
<dbReference type="EMBL" id="LAZR01047547">
    <property type="protein sequence ID" value="KKK93962.1"/>
    <property type="molecule type" value="Genomic_DNA"/>
</dbReference>
<feature type="domain" description="DNA mismatch repair proteins mutS family" evidence="8">
    <location>
        <begin position="157"/>
        <end position="342"/>
    </location>
</feature>
<comment type="caution">
    <text evidence="9">The sequence shown here is derived from an EMBL/GenBank/DDBJ whole genome shotgun (WGS) entry which is preliminary data.</text>
</comment>
<dbReference type="InterPro" id="IPR005747">
    <property type="entry name" value="MutS2"/>
</dbReference>
<feature type="coiled-coil region" evidence="7">
    <location>
        <begin position="352"/>
        <end position="400"/>
    </location>
</feature>
<gene>
    <name evidence="9" type="ORF">LCGC14_2687620</name>
</gene>
<protein>
    <recommendedName>
        <fullName evidence="8">DNA mismatch repair proteins mutS family domain-containing protein</fullName>
    </recommendedName>
</protein>
<dbReference type="InterPro" id="IPR027417">
    <property type="entry name" value="P-loop_NTPase"/>
</dbReference>
<dbReference type="AlphaFoldDB" id="A0A0F8ZJJ4"/>